<feature type="region of interest" description="Disordered" evidence="8">
    <location>
        <begin position="416"/>
        <end position="438"/>
    </location>
</feature>
<dbReference type="InterPro" id="IPR020841">
    <property type="entry name" value="PKS_Beta-ketoAc_synthase_dom"/>
</dbReference>
<dbReference type="Pfam" id="PF00550">
    <property type="entry name" value="PP-binding"/>
    <property type="match status" value="1"/>
</dbReference>
<dbReference type="PANTHER" id="PTHR43775:SF21">
    <property type="entry name" value="NON-REDUCING POLYKETIDE SYNTHASE AUSA-RELATED"/>
    <property type="match status" value="1"/>
</dbReference>
<comment type="caution">
    <text evidence="11">The sequence shown here is derived from an EMBL/GenBank/DDBJ whole genome shotgun (WGS) entry which is preliminary data.</text>
</comment>
<dbReference type="InterPro" id="IPR001227">
    <property type="entry name" value="Ac_transferase_dom_sf"/>
</dbReference>
<evidence type="ECO:0008006" key="13">
    <source>
        <dbReference type="Google" id="ProtNLM"/>
    </source>
</evidence>
<feature type="region of interest" description="C-terminal hotdog fold" evidence="7">
    <location>
        <begin position="1431"/>
        <end position="1584"/>
    </location>
</feature>
<dbReference type="PROSITE" id="PS00606">
    <property type="entry name" value="KS3_1"/>
    <property type="match status" value="1"/>
</dbReference>
<proteinExistence type="predicted"/>
<dbReference type="InterPro" id="IPR009081">
    <property type="entry name" value="PP-bd_ACP"/>
</dbReference>
<accession>A0A9W4UL61</accession>
<dbReference type="Pfam" id="PF08242">
    <property type="entry name" value="Methyltransf_12"/>
    <property type="match status" value="1"/>
</dbReference>
<dbReference type="PROSITE" id="PS52004">
    <property type="entry name" value="KS3_2"/>
    <property type="match status" value="1"/>
</dbReference>
<evidence type="ECO:0000256" key="3">
    <source>
        <dbReference type="ARBA" id="ARBA00022553"/>
    </source>
</evidence>
<dbReference type="PROSITE" id="PS52019">
    <property type="entry name" value="PKS_MFAS_DH"/>
    <property type="match status" value="1"/>
</dbReference>
<dbReference type="OrthoDB" id="429813at2759"/>
<evidence type="ECO:0000256" key="6">
    <source>
        <dbReference type="ARBA" id="ARBA00023268"/>
    </source>
</evidence>
<dbReference type="GO" id="GO:0004315">
    <property type="term" value="F:3-oxoacyl-[acyl-carrier-protein] synthase activity"/>
    <property type="evidence" value="ECO:0007669"/>
    <property type="project" value="InterPro"/>
</dbReference>
<dbReference type="PANTHER" id="PTHR43775">
    <property type="entry name" value="FATTY ACID SYNTHASE"/>
    <property type="match status" value="1"/>
</dbReference>
<dbReference type="GO" id="GO:0044550">
    <property type="term" value="P:secondary metabolite biosynthetic process"/>
    <property type="evidence" value="ECO:0007669"/>
    <property type="project" value="TreeGrafter"/>
</dbReference>
<dbReference type="SUPFAM" id="SSF53335">
    <property type="entry name" value="S-adenosyl-L-methionine-dependent methyltransferases"/>
    <property type="match status" value="1"/>
</dbReference>
<dbReference type="SMART" id="SM00825">
    <property type="entry name" value="PKS_KS"/>
    <property type="match status" value="1"/>
</dbReference>
<dbReference type="InterPro" id="IPR049900">
    <property type="entry name" value="PKS_mFAS_DH"/>
</dbReference>
<dbReference type="GO" id="GO:0008168">
    <property type="term" value="F:methyltransferase activity"/>
    <property type="evidence" value="ECO:0007669"/>
    <property type="project" value="UniProtKB-KW"/>
</dbReference>
<keyword evidence="12" id="KW-1185">Reference proteome</keyword>
<evidence type="ECO:0000256" key="2">
    <source>
        <dbReference type="ARBA" id="ARBA00022450"/>
    </source>
</evidence>
<dbReference type="InterPro" id="IPR050091">
    <property type="entry name" value="PKS_NRPS_Biosynth_Enz"/>
</dbReference>
<dbReference type="InterPro" id="IPR049551">
    <property type="entry name" value="PKS_DH_C"/>
</dbReference>
<dbReference type="SUPFAM" id="SSF53901">
    <property type="entry name" value="Thiolase-like"/>
    <property type="match status" value="1"/>
</dbReference>
<dbReference type="Gene3D" id="3.40.50.150">
    <property type="entry name" value="Vaccinia Virus protein VP39"/>
    <property type="match status" value="1"/>
</dbReference>
<organism evidence="11 12">
    <name type="scientific">Periconia digitata</name>
    <dbReference type="NCBI Taxonomy" id="1303443"/>
    <lineage>
        <taxon>Eukaryota</taxon>
        <taxon>Fungi</taxon>
        <taxon>Dikarya</taxon>
        <taxon>Ascomycota</taxon>
        <taxon>Pezizomycotina</taxon>
        <taxon>Dothideomycetes</taxon>
        <taxon>Pleosporomycetidae</taxon>
        <taxon>Pleosporales</taxon>
        <taxon>Massarineae</taxon>
        <taxon>Periconiaceae</taxon>
        <taxon>Periconia</taxon>
    </lineage>
</organism>
<protein>
    <recommendedName>
        <fullName evidence="13">Polyketide synthase</fullName>
    </recommendedName>
</protein>
<comment type="pathway">
    <text evidence="1">Secondary metabolite biosynthesis.</text>
</comment>
<dbReference type="Gene3D" id="3.40.50.1820">
    <property type="entry name" value="alpha/beta hydrolase"/>
    <property type="match status" value="1"/>
</dbReference>
<dbReference type="Pfam" id="PF00109">
    <property type="entry name" value="ketoacyl-synt"/>
    <property type="match status" value="1"/>
</dbReference>
<dbReference type="GO" id="GO:0004312">
    <property type="term" value="F:fatty acid synthase activity"/>
    <property type="evidence" value="ECO:0007669"/>
    <property type="project" value="TreeGrafter"/>
</dbReference>
<feature type="region of interest" description="N-terminal hotdog fold" evidence="7">
    <location>
        <begin position="1285"/>
        <end position="1413"/>
    </location>
</feature>
<dbReference type="SMART" id="SM00827">
    <property type="entry name" value="PKS_AT"/>
    <property type="match status" value="1"/>
</dbReference>
<evidence type="ECO:0000256" key="8">
    <source>
        <dbReference type="SAM" id="MobiDB-lite"/>
    </source>
</evidence>
<dbReference type="InterPro" id="IPR036736">
    <property type="entry name" value="ACP-like_sf"/>
</dbReference>
<evidence type="ECO:0000259" key="10">
    <source>
        <dbReference type="PROSITE" id="PS52019"/>
    </source>
</evidence>
<dbReference type="InterPro" id="IPR013094">
    <property type="entry name" value="AB_hydrolase_3"/>
</dbReference>
<dbReference type="InterPro" id="IPR016035">
    <property type="entry name" value="Acyl_Trfase/lysoPLipase"/>
</dbReference>
<dbReference type="Pfam" id="PF18558">
    <property type="entry name" value="HTH_51"/>
    <property type="match status" value="1"/>
</dbReference>
<evidence type="ECO:0000256" key="1">
    <source>
        <dbReference type="ARBA" id="ARBA00005179"/>
    </source>
</evidence>
<gene>
    <name evidence="11" type="ORF">PDIGIT_LOCUS11132</name>
</gene>
<dbReference type="EMBL" id="CAOQHR010000008">
    <property type="protein sequence ID" value="CAI6338010.1"/>
    <property type="molecule type" value="Genomic_DNA"/>
</dbReference>
<dbReference type="CDD" id="cd00833">
    <property type="entry name" value="PKS"/>
    <property type="match status" value="1"/>
</dbReference>
<reference evidence="11" key="1">
    <citation type="submission" date="2023-01" db="EMBL/GenBank/DDBJ databases">
        <authorList>
            <person name="Van Ghelder C."/>
            <person name="Rancurel C."/>
        </authorList>
    </citation>
    <scope>NUCLEOTIDE SEQUENCE</scope>
    <source>
        <strain evidence="11">CNCM I-4278</strain>
    </source>
</reference>
<keyword evidence="2" id="KW-0596">Phosphopantetheine</keyword>
<feature type="active site" description="Proton acceptor; for dehydratase activity" evidence="7">
    <location>
        <position position="1318"/>
    </location>
</feature>
<dbReference type="InterPro" id="IPR006162">
    <property type="entry name" value="Ppantetheine_attach_site"/>
</dbReference>
<dbReference type="CDD" id="cd02440">
    <property type="entry name" value="AdoMet_MTases"/>
    <property type="match status" value="1"/>
</dbReference>
<dbReference type="InterPro" id="IPR029058">
    <property type="entry name" value="AB_hydrolase_fold"/>
</dbReference>
<keyword evidence="5" id="KW-0808">Transferase</keyword>
<dbReference type="SUPFAM" id="SSF55048">
    <property type="entry name" value="Probable ACP-binding domain of malonyl-CoA ACP transacylase"/>
    <property type="match status" value="1"/>
</dbReference>
<dbReference type="InterPro" id="IPR014030">
    <property type="entry name" value="Ketoacyl_synth_N"/>
</dbReference>
<feature type="active site" description="Proton donor; for dehydratase activity" evidence="7">
    <location>
        <position position="1495"/>
    </location>
</feature>
<dbReference type="Gene3D" id="3.10.129.110">
    <property type="entry name" value="Polyketide synthase dehydratase"/>
    <property type="match status" value="1"/>
</dbReference>
<evidence type="ECO:0000259" key="9">
    <source>
        <dbReference type="PROSITE" id="PS52004"/>
    </source>
</evidence>
<dbReference type="SUPFAM" id="SSF53474">
    <property type="entry name" value="alpha/beta-Hydrolases"/>
    <property type="match status" value="1"/>
</dbReference>
<dbReference type="InterPro" id="IPR032088">
    <property type="entry name" value="SAT"/>
</dbReference>
<dbReference type="InterPro" id="IPR041068">
    <property type="entry name" value="HTH_51"/>
</dbReference>
<dbReference type="Pfam" id="PF14765">
    <property type="entry name" value="PS-DH"/>
    <property type="match status" value="1"/>
</dbReference>
<sequence>MMASQVVSAAFFCPRTRPPPQQYVDELRIFLRHNRYGAALLAHVSSLESTLSLLSESRDDIASIPDGAYLTQLLVDWSKDGPSSPVCSAKSSIIALPLLMVLQLGQYFRYLEAYDIKHHEFLRGLGENGGIHGYCGGAAAALAIACAENEEEVVQHAGVLLHVVLGIGAAMEAADHQASQHSATIAVRLKYEEQGEEIVRKFPGTYISAVTEPKSISIVGPSSLLASLTSHAREIGLPVHVTDITGKSHNPESCELAQQMIELLDKHPQFRLSQHVVPRVSMRSNLNGDVIATNALVADMVAMMLTSRCEWYTLLNRVAEDMKSSDRQSHLIAVFGLDNCVPMSPFHKQQVITSKFEARSLPMVSVQRISSAESSLKMSSFPDTAVAVVGASCRLPGANNMEELWTLISEGRDCHQPIPSDRFDTNASSRESKDGAGKRSETFYGNFIDDVKGFDGAFFGVNPREAANMDPQQRLLLELSYEALEDSGYIAGHDRAAGDSVGCFIGASFVEYLDNTNAHAPTAYTSTGTIRGFLCGRISYHYGWTGPSEVIDTACSSSLVAINRACKALQTGECTMALTGGVNIITGKNNFIDLGKARFLSPTGQCKAFDATADGYCRSEGGGLVVLKLLKDAIHAQDNILGIIPSVGTNQGGLSCSLTVPSVHALQSLYRDLLRRANFQPSDVSYVEAHATGTQAGDPIEMESIRAVFGDPDRISSLPVGSIKGNIGHCETAAGVAGLLKVIAMLQHGKIPKQANFKNLNPQIADLRPDRLSIPQKEISWVGKSRVALVNSYGAAGSNAALLCCEAPCYRESSTLQYPAEVFFPLIVSAGTKQSLILQTQTLNRYLSEMPCDVSLPDVAFTLNHRRAIRKFCVTTTVSSAKPVIDLDSLTSQAFQYPESPKPVVLVFGGQTGKSVCLSRAWLDTYPAFRTYVDSCDRELRSLGYPSLYPAIFSDEELSSAVLVQCGMFAVQYACASCWIDGGLKVAAIVGHSLGEIVALVVSKSLSLADGMKLAANRAHLIDTKWDGDKGLMLAVNTSSGEAVRLINAAQARSPDVRLDIACYNAPQSTVIGGDSASIEQAEQTLYQDMSFAGIKHKRLSTTHAFHSNLTTPLVADSEILTDSLSWNEPAFPLEFCTATPLGSIKEWKADNHLRKPVFFSDAVRRIENRLGGSVWLEAGLNSPMLSLAKRSCSSPEMHSFFPLDTRSVKTPADLINHTISGLWKHGISLKNWAFLGQNPRYVWLPPYQFERRQHWVENIDRATEANRRSKEGISGTPQSRGPEARWLVRRQGAPDAKSMSFDIDSECDRFQKIVAGHAVLGQALCPASLYMECATMACNIAGCTPENANVRFDDLEFLGPLGLDLRKKITLSLDQVGDGMAWDFTVQSTLFEDYGKSTIHCKGRISFTKSADFARWSRLLDGRTERLKQSEKMLSKQAYELFSRVVDYSAFLKGINCIHLDKNEALATVTLHQEDQPGRHESTAWQRCDTALMDAFISTSGLLLNNSDIVSEDQVMIATGIEQVMLDSACAMDSSAQWTVYTMFTRVDESKALSDIFVYSSQGKMVAAFSGVRFAKVGISKLRRTLSSANPKSASSSVAETIESATSSLDITSITASSPATESSDQEGQKVETSITPLAKPEEMAKSLIAGFVGLDAGNVPMDILLADLGIDSLSSIELSTEMQVQLKVSASPDDLCNMTVADLSQHILGSMLGKASSVALEKKRVFEEYPVKDADVESRREYQITFDDPFRALAKAQFRFDTAAEEHGFANYWDEPHRLQNDLLIAYILEAMQNLGISLESMPPLTHIPPLPNIPKHSRLVSRLWKILEADGIIMRHGDIGSRGHKNPVNRSSEKLYNALVSQFPQYQPEAELMKLTGPKLARCLLGQQNPISLMFGSPKAAKIMQDYYQNSPMLSVLTETLVEYVIELCKGITTTPEEPIRILEVGAGTGGTTKRLVDALTAAGVDCHYEFTDISATMVEQAREKFSNRTWMKFHTFDLEKEVEDRFRNQFDIVIGTNCVHATKNRVRSCQRLRDTLTDSGLLILSEVTQVIDWYDICFGLLDGWWYASDGTEYPLQPSHVWLEAFRSAGFASTCCSGGTSRESTTQQLLVGYKRDQPPARSNSIVYRTDAMEYKEVQGVRIQADVYVPYAVRPAPMPVALLIHGGGHIALSRKAVRRAQVDHLLANGFLPVSLDYRLCPEINLIDGAMVDVRDGYWWARNKLPLELLKRGIVVDSDRVIVVGWSTGGHLAMSLGWTTKKAGMPPPAAILSFYAPVDFESRELDDNHGKSLPEPKMDIRALLANLPRTPVTNHGTNPSDETRLGFLNSGDARSELLLHVFKNRIGLPLLLNNLPENGSQDGEYLSPPSAERIAAVSPLAQLRLGNYNVPTFIIHGDRDEIAPFAAAERFIQEMGRRGVKYGFLRLDVGHVFDVDVQPGTAAWEDQIAPGYKFLAGCL</sequence>
<dbReference type="InterPro" id="IPR016039">
    <property type="entry name" value="Thiolase-like"/>
</dbReference>
<feature type="region of interest" description="Disordered" evidence="8">
    <location>
        <begin position="1616"/>
        <end position="1638"/>
    </location>
</feature>
<feature type="domain" description="Ketosynthase family 3 (KS3)" evidence="9">
    <location>
        <begin position="383"/>
        <end position="806"/>
    </location>
</feature>
<dbReference type="SUPFAM" id="SSF47336">
    <property type="entry name" value="ACP-like"/>
    <property type="match status" value="1"/>
</dbReference>
<dbReference type="Pfam" id="PF16073">
    <property type="entry name" value="SAT"/>
    <property type="match status" value="1"/>
</dbReference>
<dbReference type="Pfam" id="PF00698">
    <property type="entry name" value="Acyl_transf_1"/>
    <property type="match status" value="1"/>
</dbReference>
<dbReference type="PROSITE" id="PS00012">
    <property type="entry name" value="PHOSPHOPANTETHEINE"/>
    <property type="match status" value="1"/>
</dbReference>
<dbReference type="GO" id="GO:0016787">
    <property type="term" value="F:hydrolase activity"/>
    <property type="evidence" value="ECO:0007669"/>
    <property type="project" value="InterPro"/>
</dbReference>
<dbReference type="Proteomes" id="UP001152607">
    <property type="component" value="Unassembled WGS sequence"/>
</dbReference>
<evidence type="ECO:0000256" key="4">
    <source>
        <dbReference type="ARBA" id="ARBA00022603"/>
    </source>
</evidence>
<dbReference type="Gene3D" id="1.10.1200.10">
    <property type="entry name" value="ACP-like"/>
    <property type="match status" value="1"/>
</dbReference>
<dbReference type="InterPro" id="IPR013217">
    <property type="entry name" value="Methyltransf_12"/>
</dbReference>
<dbReference type="Gene3D" id="3.40.47.10">
    <property type="match status" value="1"/>
</dbReference>
<dbReference type="InterPro" id="IPR016036">
    <property type="entry name" value="Malonyl_transacylase_ACP-bd"/>
</dbReference>
<dbReference type="SUPFAM" id="SSF52151">
    <property type="entry name" value="FabD/lysophospholipase-like"/>
    <property type="match status" value="1"/>
</dbReference>
<dbReference type="InterPro" id="IPR029063">
    <property type="entry name" value="SAM-dependent_MTases_sf"/>
</dbReference>
<name>A0A9W4UL61_9PLEO</name>
<evidence type="ECO:0000313" key="11">
    <source>
        <dbReference type="EMBL" id="CAI6338010.1"/>
    </source>
</evidence>
<evidence type="ECO:0000313" key="12">
    <source>
        <dbReference type="Proteomes" id="UP001152607"/>
    </source>
</evidence>
<evidence type="ECO:0000256" key="7">
    <source>
        <dbReference type="PROSITE-ProRule" id="PRU01363"/>
    </source>
</evidence>
<dbReference type="Gene3D" id="3.30.70.3290">
    <property type="match status" value="1"/>
</dbReference>
<dbReference type="Gene3D" id="3.40.366.10">
    <property type="entry name" value="Malonyl-Coenzyme A Acyl Carrier Protein, domain 2"/>
    <property type="match status" value="2"/>
</dbReference>
<dbReference type="GO" id="GO:0006633">
    <property type="term" value="P:fatty acid biosynthetic process"/>
    <property type="evidence" value="ECO:0007669"/>
    <property type="project" value="InterPro"/>
</dbReference>
<feature type="domain" description="PKS/mFAS DH" evidence="10">
    <location>
        <begin position="1285"/>
        <end position="1584"/>
    </location>
</feature>
<keyword evidence="3" id="KW-0597">Phosphoprotein</keyword>
<dbReference type="Pfam" id="PF07859">
    <property type="entry name" value="Abhydrolase_3"/>
    <property type="match status" value="1"/>
</dbReference>
<dbReference type="GO" id="GO:0032259">
    <property type="term" value="P:methylation"/>
    <property type="evidence" value="ECO:0007669"/>
    <property type="project" value="UniProtKB-KW"/>
</dbReference>
<keyword evidence="4" id="KW-0489">Methyltransferase</keyword>
<evidence type="ECO:0000256" key="5">
    <source>
        <dbReference type="ARBA" id="ARBA00022679"/>
    </source>
</evidence>
<dbReference type="Pfam" id="PF02801">
    <property type="entry name" value="Ketoacyl-synt_C"/>
    <property type="match status" value="1"/>
</dbReference>
<dbReference type="InterPro" id="IPR018201">
    <property type="entry name" value="Ketoacyl_synth_AS"/>
</dbReference>
<dbReference type="InterPro" id="IPR014031">
    <property type="entry name" value="Ketoacyl_synth_C"/>
</dbReference>
<dbReference type="InterPro" id="IPR014043">
    <property type="entry name" value="Acyl_transferase_dom"/>
</dbReference>
<keyword evidence="6" id="KW-0511">Multifunctional enzyme</keyword>
<dbReference type="InterPro" id="IPR042104">
    <property type="entry name" value="PKS_dehydratase_sf"/>
</dbReference>